<gene>
    <name evidence="3" type="ORF">T230_06780</name>
</gene>
<accession>W2CQ80</accession>
<dbReference type="Pfam" id="PF18766">
    <property type="entry name" value="SWI2_SNF2"/>
    <property type="match status" value="1"/>
</dbReference>
<dbReference type="GO" id="GO:0009035">
    <property type="term" value="F:type I site-specific deoxyribonuclease activity"/>
    <property type="evidence" value="ECO:0007669"/>
    <property type="project" value="UniProtKB-EC"/>
</dbReference>
<dbReference type="Pfam" id="PF22679">
    <property type="entry name" value="T1R_D3-like"/>
    <property type="match status" value="1"/>
</dbReference>
<dbReference type="InterPro" id="IPR007409">
    <property type="entry name" value="Restrct_endonuc_type1_HsdR_N"/>
</dbReference>
<evidence type="ECO:0000313" key="4">
    <source>
        <dbReference type="Proteomes" id="UP000034982"/>
    </source>
</evidence>
<comment type="caution">
    <text evidence="3">The sequence shown here is derived from an EMBL/GenBank/DDBJ whole genome shotgun (WGS) entry which is preliminary data.</text>
</comment>
<evidence type="ECO:0000313" key="3">
    <source>
        <dbReference type="EMBL" id="ETK08631.1"/>
    </source>
</evidence>
<dbReference type="InterPro" id="IPR027417">
    <property type="entry name" value="P-loop_NTPase"/>
</dbReference>
<dbReference type="InterPro" id="IPR055180">
    <property type="entry name" value="HsdR_RecA-like_helicase_dom_2"/>
</dbReference>
<dbReference type="SMART" id="SM00487">
    <property type="entry name" value="DEXDc"/>
    <property type="match status" value="1"/>
</dbReference>
<evidence type="ECO:0000259" key="2">
    <source>
        <dbReference type="PROSITE" id="PS51192"/>
    </source>
</evidence>
<feature type="compositionally biased region" description="Polar residues" evidence="1">
    <location>
        <begin position="411"/>
        <end position="427"/>
    </location>
</feature>
<dbReference type="SUPFAM" id="SSF52540">
    <property type="entry name" value="P-loop containing nucleoside triphosphate hydrolases"/>
    <property type="match status" value="1"/>
</dbReference>
<protein>
    <recommendedName>
        <fullName evidence="2">Helicase ATP-binding domain-containing protein</fullName>
    </recommendedName>
</protein>
<sequence length="1166" mass="134220">MNEKSFEDLLVAHLVEQNGYEAGTSKDYAPEYGFDPTRLEAFLRNTQPDTVEKSRIFASDAGRRKFLERVNDELSKRGVVDVLRNGVKHLSNTFDLYAPLPSALSERGEALYLQNRFSVIRQLHYARANATLSLDVALFINGLPVITLELKNRYTNQETADAIAQYRSRDARELILAPKRCAVHFAADEESVYMCTKLCGRDSWFLPFNKGVDGGAGNPINPHGLKTAYLWEDVLRKESLSDILEHYAQVIVEKDDATSRKHCRIIWPRWHQLEVVRRLLRQTSQEAVGRRFLIQHSAGSGKSNSITWLAYQLVELIRDGRLLFDSILLVTDRVNLDKQLRNNLRSFTHSDHIVGAATTSGELRKHLENGKKIIITTIHKFSFILSDVGGELSDKRFAVIIDEAHSSQSGKMSANANRVLSGSPDTPDTSDGEDEINSLIERYMAGRRMASNANFYAFTATPKNKTLETFGEPFSRPDGETGHRPFHVYSMKQAIEEGFILDVLRSYTTYSSYYLIRKKVADDPEFERTQAIRKLRRFVESRPETVEQKARVMVEHFHQSVAHRIGGRARCMICTIGIERAIDYYHAINRLLGERESPYKAIVAFSGEFDYHGAKLDEARLNGFASAMIEKTFRQDPYRFLIVADKFQTGYDEPLLHTMYVDKPLHGLQTVQTLSRLNRTCSGKEDTFVLDFVNDYDEVEESFQPFYKSTILSRETDPNKLNDLLATIEGYRIYTPQEVEHFNTLFWGKGKAGRKALEPLLDTMAARFLALDDESRVECKSAIKSFIRSYEFLSTLLPEGSLEWEKKETVLALLIHKLPKLGMDDLTRGLLEAIDFDRYRLVKNEERNIRLQNADTEIEPVPTSTFVGIAEPDMQHLSEIERKFNEAFGSIDWRDEQLARKQTEQIIEQTVQSDTLRNAMLYGDADTANQECDETVRNLMVDMMDTNTELMSTYFKRGDFSELLNNMVREKAWEMINPEYDEVDLKQRLSEEFRKDFADFCDGVHFVEFGEVLSIFFSIVNAETIPDLQGLRTILRRTLNCLYRAQHRDEDFRTWYAELVSRFEAFLKKIYWLREGVKMPPCDNGREPALLDAVKHFPRVAELYTTRNPKYERFRGYYRNVYQWRNNENHAAAEIPADLLPTALHAAVALYLYTSMVSAEELKDLT</sequence>
<dbReference type="Gene3D" id="3.90.1570.50">
    <property type="match status" value="1"/>
</dbReference>
<evidence type="ECO:0000256" key="1">
    <source>
        <dbReference type="SAM" id="MobiDB-lite"/>
    </source>
</evidence>
<organism evidence="3 4">
    <name type="scientific">Tannerella sp. oral taxon BU063 isolate Cell 1/3</name>
    <dbReference type="NCBI Taxonomy" id="1411022"/>
    <lineage>
        <taxon>Bacteria</taxon>
        <taxon>Pseudomonadati</taxon>
        <taxon>Bacteroidota</taxon>
        <taxon>Bacteroidia</taxon>
        <taxon>Bacteroidales</taxon>
        <taxon>Tannerellaceae</taxon>
        <taxon>Tannerella</taxon>
    </lineage>
</organism>
<dbReference type="InterPro" id="IPR014001">
    <property type="entry name" value="Helicase_ATP-bd"/>
</dbReference>
<name>W2CQ80_9BACT</name>
<dbReference type="PROSITE" id="PS51192">
    <property type="entry name" value="HELICASE_ATP_BIND_1"/>
    <property type="match status" value="1"/>
</dbReference>
<dbReference type="AlphaFoldDB" id="W2CQ80"/>
<dbReference type="Gene3D" id="3.40.50.300">
    <property type="entry name" value="P-loop containing nucleotide triphosphate hydrolases"/>
    <property type="match status" value="2"/>
</dbReference>
<dbReference type="PATRIC" id="fig|1411022.3.peg.644"/>
<dbReference type="EMBL" id="AYYE01000905">
    <property type="protein sequence ID" value="ETK08631.1"/>
    <property type="molecule type" value="Genomic_DNA"/>
</dbReference>
<feature type="region of interest" description="Disordered" evidence="1">
    <location>
        <begin position="411"/>
        <end position="433"/>
    </location>
</feature>
<proteinExistence type="predicted"/>
<dbReference type="Pfam" id="PF04313">
    <property type="entry name" value="HSDR_N"/>
    <property type="match status" value="1"/>
</dbReference>
<dbReference type="GO" id="GO:0003677">
    <property type="term" value="F:DNA binding"/>
    <property type="evidence" value="ECO:0007669"/>
    <property type="project" value="UniProtKB-KW"/>
</dbReference>
<dbReference type="GO" id="GO:0005524">
    <property type="term" value="F:ATP binding"/>
    <property type="evidence" value="ECO:0007669"/>
    <property type="project" value="UniProtKB-KW"/>
</dbReference>
<dbReference type="PANTHER" id="PTHR42927:SF1">
    <property type="entry name" value="HELICASE SUPERFAMILY 1 AND 2 DOMAIN-CONTAINING PROTEIN"/>
    <property type="match status" value="1"/>
</dbReference>
<dbReference type="PANTHER" id="PTHR42927">
    <property type="entry name" value="HELICASE SUPERFAMILY 1 AND 2 DOMAIN-CONTAINING PROTEIN"/>
    <property type="match status" value="1"/>
</dbReference>
<reference evidence="3 4" key="1">
    <citation type="submission" date="2013-11" db="EMBL/GenBank/DDBJ databases">
        <title>Single cell genomics of uncultured Tannerella BU063 (oral taxon 286).</title>
        <authorList>
            <person name="Beall C.J."/>
            <person name="Campbell A.G."/>
            <person name="Griffen A.L."/>
            <person name="Podar M."/>
            <person name="Leys E.J."/>
        </authorList>
    </citation>
    <scope>NUCLEOTIDE SEQUENCE [LARGE SCALE GENOMIC DNA]</scope>
    <source>
        <strain evidence="3">Cell 1/3</strain>
    </source>
</reference>
<feature type="domain" description="Helicase ATP-binding" evidence="2">
    <location>
        <begin position="283"/>
        <end position="480"/>
    </location>
</feature>
<dbReference type="InterPro" id="IPR040980">
    <property type="entry name" value="SWI2_SNF2"/>
</dbReference>
<dbReference type="Proteomes" id="UP000034982">
    <property type="component" value="Unassembled WGS sequence"/>
</dbReference>
<dbReference type="GO" id="GO:0009307">
    <property type="term" value="P:DNA restriction-modification system"/>
    <property type="evidence" value="ECO:0007669"/>
    <property type="project" value="UniProtKB-KW"/>
</dbReference>